<keyword evidence="1" id="KW-1133">Transmembrane helix</keyword>
<keyword evidence="1" id="KW-0812">Transmembrane</keyword>
<accession>A0ABT5VIF2</accession>
<feature type="transmembrane region" description="Helical" evidence="1">
    <location>
        <begin position="63"/>
        <end position="85"/>
    </location>
</feature>
<evidence type="ECO:0000256" key="1">
    <source>
        <dbReference type="SAM" id="Phobius"/>
    </source>
</evidence>
<feature type="transmembrane region" description="Helical" evidence="1">
    <location>
        <begin position="208"/>
        <end position="233"/>
    </location>
</feature>
<gene>
    <name evidence="2" type="ORF">N7Z68_17890</name>
</gene>
<evidence type="ECO:0000313" key="3">
    <source>
        <dbReference type="Proteomes" id="UP001148125"/>
    </source>
</evidence>
<protein>
    <recommendedName>
        <fullName evidence="4">ABC transporter ATPase</fullName>
    </recommendedName>
</protein>
<feature type="transmembrane region" description="Helical" evidence="1">
    <location>
        <begin position="176"/>
        <end position="196"/>
    </location>
</feature>
<keyword evidence="1" id="KW-0472">Membrane</keyword>
<proteinExistence type="predicted"/>
<reference evidence="2" key="1">
    <citation type="submission" date="2024-05" db="EMBL/GenBank/DDBJ databases">
        <title>Alkalihalobacillus sp. strain MEB203 novel alkaliphilic bacterium from Lonar Lake, India.</title>
        <authorList>
            <person name="Joshi A."/>
            <person name="Thite S."/>
            <person name="Mengade P."/>
        </authorList>
    </citation>
    <scope>NUCLEOTIDE SEQUENCE</scope>
    <source>
        <strain evidence="2">MEB 203</strain>
    </source>
</reference>
<dbReference type="RefSeq" id="WP_275119839.1">
    <property type="nucleotide sequence ID" value="NZ_JAOTPO010000014.1"/>
</dbReference>
<dbReference type="Proteomes" id="UP001148125">
    <property type="component" value="Unassembled WGS sequence"/>
</dbReference>
<keyword evidence="3" id="KW-1185">Reference proteome</keyword>
<feature type="transmembrane region" description="Helical" evidence="1">
    <location>
        <begin position="92"/>
        <end position="119"/>
    </location>
</feature>
<evidence type="ECO:0008006" key="4">
    <source>
        <dbReference type="Google" id="ProtNLM"/>
    </source>
</evidence>
<feature type="transmembrane region" description="Helical" evidence="1">
    <location>
        <begin position="131"/>
        <end position="155"/>
    </location>
</feature>
<feature type="transmembrane region" description="Helical" evidence="1">
    <location>
        <begin position="23"/>
        <end position="43"/>
    </location>
</feature>
<dbReference type="EMBL" id="JAOTPO010000014">
    <property type="protein sequence ID" value="MDE5415234.1"/>
    <property type="molecule type" value="Genomic_DNA"/>
</dbReference>
<evidence type="ECO:0000313" key="2">
    <source>
        <dbReference type="EMBL" id="MDE5415234.1"/>
    </source>
</evidence>
<name>A0ABT5VIF2_9BACI</name>
<organism evidence="2 3">
    <name type="scientific">Alkalihalobacterium chitinilyticum</name>
    <dbReference type="NCBI Taxonomy" id="2980103"/>
    <lineage>
        <taxon>Bacteria</taxon>
        <taxon>Bacillati</taxon>
        <taxon>Bacillota</taxon>
        <taxon>Bacilli</taxon>
        <taxon>Bacillales</taxon>
        <taxon>Bacillaceae</taxon>
        <taxon>Alkalihalobacterium</taxon>
    </lineage>
</organism>
<sequence>MLKNPSEKDFVVLRDPLKSGRQAPGSLAGAMMIGGFCQGLMVYFTHDIGRDSKLPFTNYLVNIHLWVTVILIALTIVFLVPYIYINFQKTQYLISILVIQNLMTFSWYVLALLIIGASIPYDSRLENVMTYIYITLIVGILLFIVTCIRFYILLIKGKYREGSSRDQLRQKFEGRLNMSAIIAGSVGFGFIMQYVIRTLDFVNSGDVLIVAIGLLIFYTMIFILPEQLVILYCKYRFKSFNYRVSGKRLILNSLQETEEDEEFSLTK</sequence>
<comment type="caution">
    <text evidence="2">The sequence shown here is derived from an EMBL/GenBank/DDBJ whole genome shotgun (WGS) entry which is preliminary data.</text>
</comment>